<name>A0A1G1W2B1_9BACT</name>
<proteinExistence type="inferred from homology"/>
<dbReference type="GO" id="GO:0071555">
    <property type="term" value="P:cell wall organization"/>
    <property type="evidence" value="ECO:0007669"/>
    <property type="project" value="UniProtKB-KW"/>
</dbReference>
<accession>A0A1G1W2B1</accession>
<evidence type="ECO:0000256" key="1">
    <source>
        <dbReference type="ARBA" id="ARBA00004651"/>
    </source>
</evidence>
<evidence type="ECO:0000256" key="7">
    <source>
        <dbReference type="ARBA" id="ARBA00022801"/>
    </source>
</evidence>
<evidence type="ECO:0000313" key="15">
    <source>
        <dbReference type="EMBL" id="OGY21724.1"/>
    </source>
</evidence>
<dbReference type="EC" id="3.6.1.27" evidence="3 14"/>
<sequence length="275" mass="29684">MQEIIVAAFLGIVQGLTEFLPISSSGHLIVLPKLFGWQGVVDSLSFDVALHTGSTVAVVGFFWRDWLGMIGSFLKSAGGGKNKVLADPSSRLLLLLILGSIPAAAAGLLFQDFIETNVRSVLLVGSMLIIFGFVLWWVDKVGEQKRSFKNVGWWDALLVGVAQAISLIPGVSRSGITITAARGASLNREAAVRFSFLLSTPAIVGATALTFKDYVEIGSGNNFDIFLIGFVSAAISGWLAIKFLLAFVQKHNFNIFVIYRVIFGLFLILWAIKGS</sequence>
<dbReference type="AlphaFoldDB" id="A0A1G1W2B1"/>
<keyword evidence="14" id="KW-0133">Cell shape</keyword>
<comment type="catalytic activity">
    <reaction evidence="13 14">
        <text>di-trans,octa-cis-undecaprenyl diphosphate + H2O = di-trans,octa-cis-undecaprenyl phosphate + phosphate + H(+)</text>
        <dbReference type="Rhea" id="RHEA:28094"/>
        <dbReference type="ChEBI" id="CHEBI:15377"/>
        <dbReference type="ChEBI" id="CHEBI:15378"/>
        <dbReference type="ChEBI" id="CHEBI:43474"/>
        <dbReference type="ChEBI" id="CHEBI:58405"/>
        <dbReference type="ChEBI" id="CHEBI:60392"/>
        <dbReference type="EC" id="3.6.1.27"/>
    </reaction>
</comment>
<evidence type="ECO:0000256" key="4">
    <source>
        <dbReference type="ARBA" id="ARBA00021581"/>
    </source>
</evidence>
<dbReference type="Proteomes" id="UP000176299">
    <property type="component" value="Unassembled WGS sequence"/>
</dbReference>
<evidence type="ECO:0000256" key="8">
    <source>
        <dbReference type="ARBA" id="ARBA00022989"/>
    </source>
</evidence>
<evidence type="ECO:0000256" key="13">
    <source>
        <dbReference type="ARBA" id="ARBA00047594"/>
    </source>
</evidence>
<dbReference type="GO" id="GO:0009252">
    <property type="term" value="P:peptidoglycan biosynthetic process"/>
    <property type="evidence" value="ECO:0007669"/>
    <property type="project" value="UniProtKB-KW"/>
</dbReference>
<feature type="transmembrane region" description="Helical" evidence="14">
    <location>
        <begin position="92"/>
        <end position="114"/>
    </location>
</feature>
<dbReference type="NCBIfam" id="TIGR00753">
    <property type="entry name" value="undec_PP_bacA"/>
    <property type="match status" value="1"/>
</dbReference>
<dbReference type="STRING" id="1802591.A2113_04190"/>
<evidence type="ECO:0000256" key="11">
    <source>
        <dbReference type="ARBA" id="ARBA00032707"/>
    </source>
</evidence>
<comment type="similarity">
    <text evidence="2 14">Belongs to the UppP family.</text>
</comment>
<evidence type="ECO:0000256" key="2">
    <source>
        <dbReference type="ARBA" id="ARBA00010621"/>
    </source>
</evidence>
<dbReference type="GO" id="GO:0008360">
    <property type="term" value="P:regulation of cell shape"/>
    <property type="evidence" value="ECO:0007669"/>
    <property type="project" value="UniProtKB-KW"/>
</dbReference>
<comment type="miscellaneous">
    <text evidence="14">Bacitracin is thought to be involved in the inhibition of peptidoglycan synthesis by sequestering undecaprenyl diphosphate, thereby reducing the pool of lipid carrier available.</text>
</comment>
<feature type="transmembrane region" description="Helical" evidence="14">
    <location>
        <begin position="191"/>
        <end position="211"/>
    </location>
</feature>
<dbReference type="PANTHER" id="PTHR30622:SF4">
    <property type="entry name" value="UNDECAPRENYL-DIPHOSPHATASE"/>
    <property type="match status" value="1"/>
</dbReference>
<dbReference type="GO" id="GO:0005886">
    <property type="term" value="C:plasma membrane"/>
    <property type="evidence" value="ECO:0007669"/>
    <property type="project" value="UniProtKB-SubCell"/>
</dbReference>
<evidence type="ECO:0000256" key="5">
    <source>
        <dbReference type="ARBA" id="ARBA00022475"/>
    </source>
</evidence>
<feature type="transmembrane region" description="Helical" evidence="14">
    <location>
        <begin position="223"/>
        <end position="247"/>
    </location>
</feature>
<keyword evidence="10 14" id="KW-0046">Antibiotic resistance</keyword>
<protein>
    <recommendedName>
        <fullName evidence="4 14">Undecaprenyl-diphosphatase</fullName>
        <ecNumber evidence="3 14">3.6.1.27</ecNumber>
    </recommendedName>
    <alternativeName>
        <fullName evidence="12 14">Bacitracin resistance protein</fullName>
    </alternativeName>
    <alternativeName>
        <fullName evidence="11 14">Undecaprenyl pyrophosphate phosphatase</fullName>
    </alternativeName>
</protein>
<gene>
    <name evidence="14" type="primary">uppP</name>
    <name evidence="15" type="ORF">A2113_04190</name>
</gene>
<evidence type="ECO:0000256" key="6">
    <source>
        <dbReference type="ARBA" id="ARBA00022692"/>
    </source>
</evidence>
<dbReference type="Pfam" id="PF02673">
    <property type="entry name" value="BacA"/>
    <property type="match status" value="1"/>
</dbReference>
<evidence type="ECO:0000256" key="12">
    <source>
        <dbReference type="ARBA" id="ARBA00032932"/>
    </source>
</evidence>
<dbReference type="GO" id="GO:0050380">
    <property type="term" value="F:undecaprenyl-diphosphatase activity"/>
    <property type="evidence" value="ECO:0007669"/>
    <property type="project" value="UniProtKB-UniRule"/>
</dbReference>
<evidence type="ECO:0000256" key="14">
    <source>
        <dbReference type="HAMAP-Rule" id="MF_01006"/>
    </source>
</evidence>
<keyword evidence="14" id="KW-0961">Cell wall biogenesis/degradation</keyword>
<feature type="transmembrane region" description="Helical" evidence="14">
    <location>
        <begin position="253"/>
        <end position="272"/>
    </location>
</feature>
<comment type="caution">
    <text evidence="15">The sequence shown here is derived from an EMBL/GenBank/DDBJ whole genome shotgun (WGS) entry which is preliminary data.</text>
</comment>
<feature type="transmembrane region" description="Helical" evidence="14">
    <location>
        <begin position="151"/>
        <end position="171"/>
    </location>
</feature>
<evidence type="ECO:0000256" key="3">
    <source>
        <dbReference type="ARBA" id="ARBA00012374"/>
    </source>
</evidence>
<evidence type="ECO:0000256" key="9">
    <source>
        <dbReference type="ARBA" id="ARBA00023136"/>
    </source>
</evidence>
<evidence type="ECO:0000313" key="16">
    <source>
        <dbReference type="Proteomes" id="UP000176299"/>
    </source>
</evidence>
<evidence type="ECO:0000256" key="10">
    <source>
        <dbReference type="ARBA" id="ARBA00023251"/>
    </source>
</evidence>
<organism evidence="15 16">
    <name type="scientific">Candidatus Woykebacteria bacterium GWA1_44_8</name>
    <dbReference type="NCBI Taxonomy" id="1802591"/>
    <lineage>
        <taxon>Bacteria</taxon>
        <taxon>Candidatus Woykeibacteriota</taxon>
    </lineage>
</organism>
<dbReference type="InterPro" id="IPR003824">
    <property type="entry name" value="UppP"/>
</dbReference>
<dbReference type="PANTHER" id="PTHR30622">
    <property type="entry name" value="UNDECAPRENYL-DIPHOSPHATASE"/>
    <property type="match status" value="1"/>
</dbReference>
<dbReference type="HAMAP" id="MF_01006">
    <property type="entry name" value="Undec_diphosphatase"/>
    <property type="match status" value="1"/>
</dbReference>
<feature type="transmembrane region" description="Helical" evidence="14">
    <location>
        <begin position="120"/>
        <end position="139"/>
    </location>
</feature>
<dbReference type="EMBL" id="MHCN01000011">
    <property type="protein sequence ID" value="OGY21724.1"/>
    <property type="molecule type" value="Genomic_DNA"/>
</dbReference>
<keyword evidence="6 14" id="KW-0812">Transmembrane</keyword>
<keyword evidence="7 14" id="KW-0378">Hydrolase</keyword>
<keyword evidence="5 14" id="KW-1003">Cell membrane</keyword>
<dbReference type="GO" id="GO:0046677">
    <property type="term" value="P:response to antibiotic"/>
    <property type="evidence" value="ECO:0007669"/>
    <property type="project" value="UniProtKB-UniRule"/>
</dbReference>
<comment type="subcellular location">
    <subcellularLocation>
        <location evidence="1 14">Cell membrane</location>
        <topology evidence="1 14">Multi-pass membrane protein</topology>
    </subcellularLocation>
</comment>
<keyword evidence="9 14" id="KW-0472">Membrane</keyword>
<comment type="function">
    <text evidence="14">Catalyzes the dephosphorylation of undecaprenyl diphosphate (UPP). Confers resistance to bacitracin.</text>
</comment>
<reference evidence="15 16" key="1">
    <citation type="journal article" date="2016" name="Nat. Commun.">
        <title>Thousands of microbial genomes shed light on interconnected biogeochemical processes in an aquifer system.</title>
        <authorList>
            <person name="Anantharaman K."/>
            <person name="Brown C.T."/>
            <person name="Hug L.A."/>
            <person name="Sharon I."/>
            <person name="Castelle C.J."/>
            <person name="Probst A.J."/>
            <person name="Thomas B.C."/>
            <person name="Singh A."/>
            <person name="Wilkins M.J."/>
            <person name="Karaoz U."/>
            <person name="Brodie E.L."/>
            <person name="Williams K.H."/>
            <person name="Hubbard S.S."/>
            <person name="Banfield J.F."/>
        </authorList>
    </citation>
    <scope>NUCLEOTIDE SEQUENCE [LARGE SCALE GENOMIC DNA]</scope>
</reference>
<keyword evidence="8 14" id="KW-1133">Transmembrane helix</keyword>
<keyword evidence="14" id="KW-0573">Peptidoglycan synthesis</keyword>